<evidence type="ECO:0000256" key="1">
    <source>
        <dbReference type="SAM" id="MobiDB-lite"/>
    </source>
</evidence>
<evidence type="ECO:0000313" key="2">
    <source>
        <dbReference type="EMBL" id="RDE48879.1"/>
    </source>
</evidence>
<dbReference type="AlphaFoldDB" id="A0A369XKB7"/>
<dbReference type="Proteomes" id="UP000253831">
    <property type="component" value="Unassembled WGS sequence"/>
</dbReference>
<protein>
    <submittedName>
        <fullName evidence="2">Uncharacterized protein</fullName>
    </submittedName>
</protein>
<gene>
    <name evidence="2" type="ORF">DVS81_19735</name>
</gene>
<comment type="caution">
    <text evidence="2">The sequence shown here is derived from an EMBL/GenBank/DDBJ whole genome shotgun (WGS) entry which is preliminary data.</text>
</comment>
<feature type="region of interest" description="Disordered" evidence="1">
    <location>
        <begin position="34"/>
        <end position="90"/>
    </location>
</feature>
<dbReference type="EMBL" id="QPGA01000074">
    <property type="protein sequence ID" value="RDE48879.1"/>
    <property type="molecule type" value="Genomic_DNA"/>
</dbReference>
<name>A0A369XKB7_9PROT</name>
<accession>A0A369XKB7</accession>
<sequence>MRDDVDYLRRRYFDNKAVADLTVSDHARKRHVEAHAAHRQSAGLYPARVGGSAVQGTDRPARRHHPSEHGTQSTGLRAQATGRGTRRINGHRAGSSLLAYRHLGDHAGFHMTWNEASEIDAAGSVKFPDQAAALTRLEGDHVGLFVFHAGKLAHHFSVLLELGH</sequence>
<reference evidence="2 3" key="1">
    <citation type="submission" date="2018-05" db="EMBL/GenBank/DDBJ databases">
        <title>Integrated omic analyses show evidence that a Ca. Accumulibacter phosphatis strain performs denitrification under micro-aerobic conditions.</title>
        <authorList>
            <person name="Camejo P.Y."/>
            <person name="Katherine M.D."/>
            <person name="Daniel N.R."/>
        </authorList>
    </citation>
    <scope>NUCLEOTIDE SEQUENCE [LARGE SCALE GENOMIC DNA]</scope>
    <source>
        <strain evidence="2">UW-LDO-IC</strain>
    </source>
</reference>
<organism evidence="2 3">
    <name type="scientific">Candidatus Accumulibacter meliphilus</name>
    <dbReference type="NCBI Taxonomy" id="2211374"/>
    <lineage>
        <taxon>Bacteria</taxon>
        <taxon>Pseudomonadati</taxon>
        <taxon>Pseudomonadota</taxon>
        <taxon>Betaproteobacteria</taxon>
        <taxon>Candidatus Accumulibacter</taxon>
    </lineage>
</organism>
<proteinExistence type="predicted"/>
<evidence type="ECO:0000313" key="3">
    <source>
        <dbReference type="Proteomes" id="UP000253831"/>
    </source>
</evidence>